<accession>A0ABW6IA31</accession>
<protein>
    <recommendedName>
        <fullName evidence="3">Plastid lipid-associated protein/fibrillin conserved domain-containing protein</fullName>
    </recommendedName>
</protein>
<gene>
    <name evidence="1" type="ORF">ACFVKH_01920</name>
</gene>
<organism evidence="1 2">
    <name type="scientific">Almyronema epifaneia S1</name>
    <dbReference type="NCBI Taxonomy" id="2991925"/>
    <lineage>
        <taxon>Bacteria</taxon>
        <taxon>Bacillati</taxon>
        <taxon>Cyanobacteriota</taxon>
        <taxon>Cyanophyceae</taxon>
        <taxon>Nodosilineales</taxon>
        <taxon>Nodosilineaceae</taxon>
        <taxon>Almyronema</taxon>
        <taxon>Almyronema epifaneia</taxon>
    </lineage>
</organism>
<proteinExistence type="predicted"/>
<dbReference type="EMBL" id="JBHZOL010000010">
    <property type="protein sequence ID" value="MFE4105017.1"/>
    <property type="molecule type" value="Genomic_DNA"/>
</dbReference>
<sequence length="192" mass="21188">MTALSQAVAYLTSTQTSPPAAAAVVADLLLAEKAAKSSPATYPALWGTWRLGFVTGTRKARQRAGVTLGAGRFLPRWLNITITYEPTEPTATGDRAQVNNRVRCGPFDLQVSGPTRFWPQQRILAFDFTRLSLKLGKQTLYSGFIRQGQGREAEFYQQALKDQAFFKYFLIRPDCIAARGRGGGLALWVADR</sequence>
<dbReference type="PANTHER" id="PTHR35690">
    <property type="entry name" value="OS01G0363500 PROTEIN"/>
    <property type="match status" value="1"/>
</dbReference>
<dbReference type="Proteomes" id="UP001600165">
    <property type="component" value="Unassembled WGS sequence"/>
</dbReference>
<dbReference type="RefSeq" id="WP_377960892.1">
    <property type="nucleotide sequence ID" value="NZ_JBHZOL010000010.1"/>
</dbReference>
<dbReference type="PANTHER" id="PTHR35690:SF1">
    <property type="entry name" value="OS01G0363500 PROTEIN"/>
    <property type="match status" value="1"/>
</dbReference>
<evidence type="ECO:0000313" key="2">
    <source>
        <dbReference type="Proteomes" id="UP001600165"/>
    </source>
</evidence>
<keyword evidence="2" id="KW-1185">Reference proteome</keyword>
<evidence type="ECO:0000313" key="1">
    <source>
        <dbReference type="EMBL" id="MFE4105017.1"/>
    </source>
</evidence>
<evidence type="ECO:0008006" key="3">
    <source>
        <dbReference type="Google" id="ProtNLM"/>
    </source>
</evidence>
<comment type="caution">
    <text evidence="1">The sequence shown here is derived from an EMBL/GenBank/DDBJ whole genome shotgun (WGS) entry which is preliminary data.</text>
</comment>
<name>A0ABW6IA31_9CYAN</name>
<reference evidence="1 2" key="1">
    <citation type="submission" date="2024-10" db="EMBL/GenBank/DDBJ databases">
        <authorList>
            <person name="Ratan Roy A."/>
            <person name="Morales Sandoval P.H."/>
            <person name="De Los Santos Villalobos S."/>
            <person name="Chakraborty S."/>
            <person name="Mukherjee J."/>
        </authorList>
    </citation>
    <scope>NUCLEOTIDE SEQUENCE [LARGE SCALE GENOMIC DNA]</scope>
    <source>
        <strain evidence="1 2">S1</strain>
    </source>
</reference>